<keyword evidence="7" id="KW-1185">Reference proteome</keyword>
<dbReference type="CDD" id="cd02070">
    <property type="entry name" value="corrinoid_protein_B12-BD"/>
    <property type="match status" value="1"/>
</dbReference>
<evidence type="ECO:0000259" key="4">
    <source>
        <dbReference type="PROSITE" id="PS51332"/>
    </source>
</evidence>
<dbReference type="Proteomes" id="UP001524944">
    <property type="component" value="Unassembled WGS sequence"/>
</dbReference>
<dbReference type="PANTHER" id="PTHR45833">
    <property type="entry name" value="METHIONINE SYNTHASE"/>
    <property type="match status" value="1"/>
</dbReference>
<dbReference type="SUPFAM" id="SSF47644">
    <property type="entry name" value="Methionine synthase domain"/>
    <property type="match status" value="1"/>
</dbReference>
<feature type="domain" description="B12-binding N-terminal" evidence="5">
    <location>
        <begin position="1"/>
        <end position="91"/>
    </location>
</feature>
<evidence type="ECO:0000259" key="5">
    <source>
        <dbReference type="PROSITE" id="PS51337"/>
    </source>
</evidence>
<accession>A0ABT1Y613</accession>
<dbReference type="InterPro" id="IPR036724">
    <property type="entry name" value="Cobalamin-bd_sf"/>
</dbReference>
<dbReference type="Gene3D" id="3.40.50.280">
    <property type="entry name" value="Cobalamin-binding domain"/>
    <property type="match status" value="1"/>
</dbReference>
<protein>
    <submittedName>
        <fullName evidence="6">Corrinoid protein</fullName>
    </submittedName>
</protein>
<dbReference type="Gene3D" id="1.10.1240.10">
    <property type="entry name" value="Methionine synthase domain"/>
    <property type="match status" value="1"/>
</dbReference>
<evidence type="ECO:0000313" key="6">
    <source>
        <dbReference type="EMBL" id="MCR6546314.1"/>
    </source>
</evidence>
<proteinExistence type="inferred from homology"/>
<dbReference type="InterPro" id="IPR006158">
    <property type="entry name" value="Cobalamin-bd"/>
</dbReference>
<dbReference type="PROSITE" id="PS51332">
    <property type="entry name" value="B12_BINDING"/>
    <property type="match status" value="1"/>
</dbReference>
<evidence type="ECO:0000313" key="7">
    <source>
        <dbReference type="Proteomes" id="UP001524944"/>
    </source>
</evidence>
<comment type="caution">
    <text evidence="6">The sequence shown here is derived from an EMBL/GenBank/DDBJ whole genome shotgun (WGS) entry which is preliminary data.</text>
</comment>
<evidence type="ECO:0000256" key="2">
    <source>
        <dbReference type="ARBA" id="ARBA00022723"/>
    </source>
</evidence>
<dbReference type="InterPro" id="IPR036594">
    <property type="entry name" value="Meth_synthase_dom"/>
</dbReference>
<evidence type="ECO:0000256" key="3">
    <source>
        <dbReference type="ARBA" id="ARBA00023285"/>
    </source>
</evidence>
<dbReference type="Pfam" id="PF02607">
    <property type="entry name" value="B12-binding_2"/>
    <property type="match status" value="1"/>
</dbReference>
<dbReference type="InterPro" id="IPR050554">
    <property type="entry name" value="Met_Synthase/Corrinoid"/>
</dbReference>
<dbReference type="SUPFAM" id="SSF52242">
    <property type="entry name" value="Cobalamin (vitamin B12)-binding domain"/>
    <property type="match status" value="1"/>
</dbReference>
<gene>
    <name evidence="6" type="ORF">NVS47_12455</name>
</gene>
<dbReference type="PROSITE" id="PS51337">
    <property type="entry name" value="B12_BINDING_NTER"/>
    <property type="match status" value="1"/>
</dbReference>
<evidence type="ECO:0000256" key="1">
    <source>
        <dbReference type="ARBA" id="ARBA00010854"/>
    </source>
</evidence>
<dbReference type="Pfam" id="PF02310">
    <property type="entry name" value="B12-binding"/>
    <property type="match status" value="1"/>
</dbReference>
<keyword evidence="2" id="KW-0479">Metal-binding</keyword>
<dbReference type="NCBIfam" id="TIGR02370">
    <property type="entry name" value="pyl_corrinoid"/>
    <property type="match status" value="1"/>
</dbReference>
<feature type="domain" description="B12-binding" evidence="4">
    <location>
        <begin position="91"/>
        <end position="214"/>
    </location>
</feature>
<organism evidence="6 7">
    <name type="scientific">Dehalobacterium formicoaceticum</name>
    <dbReference type="NCBI Taxonomy" id="51515"/>
    <lineage>
        <taxon>Bacteria</taxon>
        <taxon>Bacillati</taxon>
        <taxon>Bacillota</taxon>
        <taxon>Clostridia</taxon>
        <taxon>Eubacteriales</taxon>
        <taxon>Peptococcaceae</taxon>
        <taxon>Dehalobacterium</taxon>
    </lineage>
</organism>
<comment type="similarity">
    <text evidence="1">Belongs to the methylamine corrinoid protein family.</text>
</comment>
<keyword evidence="3" id="KW-0170">Cobalt</keyword>
<dbReference type="InterPro" id="IPR003759">
    <property type="entry name" value="Cbl-bd_cap"/>
</dbReference>
<dbReference type="RefSeq" id="WP_089611798.1">
    <property type="nucleotide sequence ID" value="NZ_CP022121.1"/>
</dbReference>
<sequence length="214" mass="23002">MAQEEILRQLAEAVTEGEQELVEVLTDKAISEGIEPLAIINDGLTKGIEIVGEYFSAGKYYLPDLLLGAKSMEAGIKKIEPLLAGANRESAGTVVMGTVQGDLHEIGKNIVIMMLKTAGFEVVDLGIDVPSQKFIDKIKEIKPQIIGISALLTTTVARQKEIIELLQEEGLRKDVKVMIGGAPINQAWADQIGADGYAEDATVAVDVAKKFIGR</sequence>
<dbReference type="PANTHER" id="PTHR45833:SF1">
    <property type="entry name" value="METHIONINE SYNTHASE"/>
    <property type="match status" value="1"/>
</dbReference>
<name>A0ABT1Y613_9FIRM</name>
<reference evidence="6 7" key="1">
    <citation type="submission" date="2022-08" db="EMBL/GenBank/DDBJ databases">
        <title>Proteogenomics of the novel Dehalobacterium formicoaceticum strain EZ94 highlights a key role of methyltransferases during anaerobic dichloromethane degradation.</title>
        <authorList>
            <person name="Wasmund K."/>
        </authorList>
    </citation>
    <scope>NUCLEOTIDE SEQUENCE [LARGE SCALE GENOMIC DNA]</scope>
    <source>
        <strain evidence="6 7">EZ94</strain>
    </source>
</reference>
<dbReference type="InterPro" id="IPR012741">
    <property type="entry name" value="Corrinoid_p"/>
</dbReference>
<dbReference type="EMBL" id="JANPWE010000006">
    <property type="protein sequence ID" value="MCR6546314.1"/>
    <property type="molecule type" value="Genomic_DNA"/>
</dbReference>
<dbReference type="SMART" id="SM01018">
    <property type="entry name" value="B12-binding_2"/>
    <property type="match status" value="1"/>
</dbReference>